<dbReference type="Pfam" id="PF10636">
    <property type="entry name" value="hemP"/>
    <property type="match status" value="1"/>
</dbReference>
<feature type="region of interest" description="Disordered" evidence="1">
    <location>
        <begin position="1"/>
        <end position="41"/>
    </location>
</feature>
<keyword evidence="3" id="KW-1185">Reference proteome</keyword>
<dbReference type="Proteomes" id="UP001413721">
    <property type="component" value="Unassembled WGS sequence"/>
</dbReference>
<dbReference type="EMBL" id="JBBKTW010000001">
    <property type="protein sequence ID" value="MEN2986921.1"/>
    <property type="molecule type" value="Genomic_DNA"/>
</dbReference>
<comment type="caution">
    <text evidence="2">The sequence shown here is derived from an EMBL/GenBank/DDBJ whole genome shotgun (WGS) entry which is preliminary data.</text>
</comment>
<accession>A0ABU9YDR0</accession>
<protein>
    <submittedName>
        <fullName evidence="2">Hemin uptake protein HemP</fullName>
    </submittedName>
</protein>
<sequence length="74" mass="7556">MSQTAPAGNSRETDGAGAGCAGADHVGHKRGGGTPPPSLDSMALLGAAGEVLIAHCGETYRLRRTRQNKLILTK</sequence>
<reference evidence="2 3" key="1">
    <citation type="submission" date="2024-03" db="EMBL/GenBank/DDBJ databases">
        <title>High-quality draft genome sequencing of Tistrella sp. BH-R2-4.</title>
        <authorList>
            <person name="Dong C."/>
        </authorList>
    </citation>
    <scope>NUCLEOTIDE SEQUENCE [LARGE SCALE GENOMIC DNA]</scope>
    <source>
        <strain evidence="2 3">BH-R2-4</strain>
    </source>
</reference>
<organism evidence="2 3">
    <name type="scientific">Tistrella arctica</name>
    <dbReference type="NCBI Taxonomy" id="3133430"/>
    <lineage>
        <taxon>Bacteria</taxon>
        <taxon>Pseudomonadati</taxon>
        <taxon>Pseudomonadota</taxon>
        <taxon>Alphaproteobacteria</taxon>
        <taxon>Geminicoccales</taxon>
        <taxon>Geminicoccaceae</taxon>
        <taxon>Tistrella</taxon>
    </lineage>
</organism>
<dbReference type="Gene3D" id="2.10.70.10">
    <property type="entry name" value="Complement Module, domain 1"/>
    <property type="match status" value="1"/>
</dbReference>
<evidence type="ECO:0000313" key="3">
    <source>
        <dbReference type="Proteomes" id="UP001413721"/>
    </source>
</evidence>
<dbReference type="RefSeq" id="WP_345931007.1">
    <property type="nucleotide sequence ID" value="NZ_JBBKTV010000001.1"/>
</dbReference>
<dbReference type="InterPro" id="IPR019600">
    <property type="entry name" value="Hemin_uptake_protein_HemP"/>
</dbReference>
<proteinExistence type="predicted"/>
<name>A0ABU9YDR0_9PROT</name>
<evidence type="ECO:0000313" key="2">
    <source>
        <dbReference type="EMBL" id="MEN2986921.1"/>
    </source>
</evidence>
<evidence type="ECO:0000256" key="1">
    <source>
        <dbReference type="SAM" id="MobiDB-lite"/>
    </source>
</evidence>
<gene>
    <name evidence="2" type="ORF">WG926_01300</name>
</gene>